<evidence type="ECO:0000256" key="12">
    <source>
        <dbReference type="ARBA" id="ARBA00023137"/>
    </source>
</evidence>
<evidence type="ECO:0000256" key="8">
    <source>
        <dbReference type="ARBA" id="ARBA00022777"/>
    </source>
</evidence>
<dbReference type="NCBIfam" id="TIGR01007">
    <property type="entry name" value="eps_fam"/>
    <property type="match status" value="1"/>
</dbReference>
<dbReference type="InterPro" id="IPR003856">
    <property type="entry name" value="LPS_length_determ_N"/>
</dbReference>
<dbReference type="Pfam" id="PF13807">
    <property type="entry name" value="GNVR"/>
    <property type="match status" value="1"/>
</dbReference>
<dbReference type="GO" id="GO:0005524">
    <property type="term" value="F:ATP binding"/>
    <property type="evidence" value="ECO:0007669"/>
    <property type="project" value="UniProtKB-KW"/>
</dbReference>
<keyword evidence="10" id="KW-1133">Transmembrane helix</keyword>
<dbReference type="InterPro" id="IPR025669">
    <property type="entry name" value="AAA_dom"/>
</dbReference>
<organism evidence="18 19">
    <name type="scientific">Variovorax paradoxus</name>
    <dbReference type="NCBI Taxonomy" id="34073"/>
    <lineage>
        <taxon>Bacteria</taxon>
        <taxon>Pseudomonadati</taxon>
        <taxon>Pseudomonadota</taxon>
        <taxon>Betaproteobacteria</taxon>
        <taxon>Burkholderiales</taxon>
        <taxon>Comamonadaceae</taxon>
        <taxon>Variovorax</taxon>
    </lineage>
</organism>
<protein>
    <submittedName>
        <fullName evidence="18">Polysaccharide biosynthesis tyrosine autokinase</fullName>
        <ecNumber evidence="18">2.7.10.2</ecNumber>
    </submittedName>
</protein>
<keyword evidence="3" id="KW-1003">Cell membrane</keyword>
<evidence type="ECO:0000256" key="6">
    <source>
        <dbReference type="ARBA" id="ARBA00022692"/>
    </source>
</evidence>
<dbReference type="Pfam" id="PF23607">
    <property type="entry name" value="WZC_N"/>
    <property type="match status" value="1"/>
</dbReference>
<keyword evidence="12" id="KW-0829">Tyrosine-protein kinase</keyword>
<evidence type="ECO:0000256" key="2">
    <source>
        <dbReference type="ARBA" id="ARBA00008883"/>
    </source>
</evidence>
<evidence type="ECO:0000313" key="19">
    <source>
        <dbReference type="Proteomes" id="UP000425817"/>
    </source>
</evidence>
<evidence type="ECO:0000256" key="5">
    <source>
        <dbReference type="ARBA" id="ARBA00022679"/>
    </source>
</evidence>
<evidence type="ECO:0000256" key="14">
    <source>
        <dbReference type="SAM" id="MobiDB-lite"/>
    </source>
</evidence>
<dbReference type="Pfam" id="PF02706">
    <property type="entry name" value="Wzz"/>
    <property type="match status" value="1"/>
</dbReference>
<keyword evidence="9" id="KW-0067">ATP-binding</keyword>
<dbReference type="EC" id="2.7.10.2" evidence="18"/>
<evidence type="ECO:0000259" key="17">
    <source>
        <dbReference type="Pfam" id="PF13807"/>
    </source>
</evidence>
<evidence type="ECO:0000256" key="4">
    <source>
        <dbReference type="ARBA" id="ARBA00022519"/>
    </source>
</evidence>
<gene>
    <name evidence="18" type="ORF">GOQ09_16345</name>
</gene>
<keyword evidence="5 18" id="KW-0808">Transferase</keyword>
<comment type="subcellular location">
    <subcellularLocation>
        <location evidence="1">Cell inner membrane</location>
        <topology evidence="1">Multi-pass membrane protein</topology>
    </subcellularLocation>
</comment>
<evidence type="ECO:0000256" key="11">
    <source>
        <dbReference type="ARBA" id="ARBA00023136"/>
    </source>
</evidence>
<sequence>MNAHWQPMVTAPTDAAPASEQPPSRLREHVDLLIDNRWKIAKITAVALLIGAAYALFGPRVYEANVLIQVEDPERSGGTLVGDSASSALNAKTPTAGEAEILKSRLVLGQAIENTKLYIEAEPLYVPIVGPWLARRAKKLSEPGFAGLSGYVSGNEQIVVAQMDVPAELEGTRFTLTAGENGAYSLSHPKLEAPIEGKVGTPVDAETPLGPLHLLVGSVSGLPGAAFSLVRQSKQLTLLELQKDLRVIEKGKQSSVMEVSWQTGNRMQLANLLNEVARLYVRVNIDQKTAQAQRALNFLGGELPKFKQQLENSEEVYNQYRNRNGTISLDDEARNALSQNIDLQTKLFDATQKRLELTERFTARDPSVMTIDAQIASLKKALGGVEQRIRRMPMMQQDSLRMQRDIKVNTDLYVSLLNSSLQMRLAKEGRIGNVRVLDQALTPEKQIRPKASITMALALLAGLFVGAASTFMRRSWRNTIASPAEIETHTGLDVYSTVTLSDRQRHLDRAVLQGKPGMHLLAAAHPDDPALEGLRRLRTALKFAMPRALNNRIMISSATPGAGKTFVSSNLAAVLASSGRCVLLIDADLRRSSVAPRFGLKRSGGLSELIQGAIELDSAIHKGVLPHLDVMTTGVLPSDPTGLLTSDAFARVLEKVSTRYDVVIVDTPPTLLASETAEMATCMGTLLMVARAGDNELGDLTESVKQLRHAGAHFQGVVLNALDTRRRYYGSLAYRYGAYRLRAHDYPTAPAELPRPATPVAAAAATEGATA</sequence>
<dbReference type="Proteomes" id="UP000425817">
    <property type="component" value="Chromosome"/>
</dbReference>
<dbReference type="InterPro" id="IPR032807">
    <property type="entry name" value="GNVR"/>
</dbReference>
<dbReference type="EMBL" id="CP046622">
    <property type="protein sequence ID" value="QGW83047.1"/>
    <property type="molecule type" value="Genomic_DNA"/>
</dbReference>
<proteinExistence type="inferred from homology"/>
<name>A0A6I6HJM8_VARPD</name>
<accession>A0A6I6HJM8</accession>
<evidence type="ECO:0000259" key="16">
    <source>
        <dbReference type="Pfam" id="PF13614"/>
    </source>
</evidence>
<keyword evidence="6" id="KW-0812">Transmembrane</keyword>
<comment type="similarity">
    <text evidence="2">Belongs to the etk/wzc family.</text>
</comment>
<evidence type="ECO:0000256" key="9">
    <source>
        <dbReference type="ARBA" id="ARBA00022840"/>
    </source>
</evidence>
<dbReference type="InterPro" id="IPR050445">
    <property type="entry name" value="Bact_polysacc_biosynth/exp"/>
</dbReference>
<dbReference type="GO" id="GO:0004715">
    <property type="term" value="F:non-membrane spanning protein tyrosine kinase activity"/>
    <property type="evidence" value="ECO:0007669"/>
    <property type="project" value="UniProtKB-EC"/>
</dbReference>
<feature type="domain" description="Tyrosine-protein kinase G-rich" evidence="17">
    <location>
        <begin position="395"/>
        <end position="474"/>
    </location>
</feature>
<keyword evidence="7" id="KW-0547">Nucleotide-binding</keyword>
<evidence type="ECO:0000256" key="13">
    <source>
        <dbReference type="ARBA" id="ARBA00053015"/>
    </source>
</evidence>
<keyword evidence="8 18" id="KW-0418">Kinase</keyword>
<evidence type="ECO:0000313" key="18">
    <source>
        <dbReference type="EMBL" id="QGW83047.1"/>
    </source>
</evidence>
<dbReference type="OrthoDB" id="9808257at2"/>
<dbReference type="SUPFAM" id="SSF52540">
    <property type="entry name" value="P-loop containing nucleoside triphosphate hydrolases"/>
    <property type="match status" value="1"/>
</dbReference>
<feature type="domain" description="Polysaccharide chain length determinant N-terminal" evidence="15">
    <location>
        <begin position="26"/>
        <end position="114"/>
    </location>
</feature>
<evidence type="ECO:0000259" key="15">
    <source>
        <dbReference type="Pfam" id="PF02706"/>
    </source>
</evidence>
<dbReference type="RefSeq" id="WP_157614467.1">
    <property type="nucleotide sequence ID" value="NZ_CP046622.1"/>
</dbReference>
<feature type="compositionally biased region" description="Low complexity" evidence="14">
    <location>
        <begin position="754"/>
        <end position="771"/>
    </location>
</feature>
<evidence type="ECO:0000256" key="7">
    <source>
        <dbReference type="ARBA" id="ARBA00022741"/>
    </source>
</evidence>
<keyword evidence="4" id="KW-0997">Cell inner membrane</keyword>
<comment type="catalytic activity">
    <reaction evidence="13">
        <text>L-tyrosyl-[protein] + ATP = O-phospho-L-tyrosyl-[protein] + ADP + H(+)</text>
        <dbReference type="Rhea" id="RHEA:10596"/>
        <dbReference type="Rhea" id="RHEA-COMP:10136"/>
        <dbReference type="Rhea" id="RHEA-COMP:20101"/>
        <dbReference type="ChEBI" id="CHEBI:15378"/>
        <dbReference type="ChEBI" id="CHEBI:30616"/>
        <dbReference type="ChEBI" id="CHEBI:46858"/>
        <dbReference type="ChEBI" id="CHEBI:61978"/>
        <dbReference type="ChEBI" id="CHEBI:456216"/>
    </reaction>
</comment>
<feature type="domain" description="AAA" evidence="16">
    <location>
        <begin position="553"/>
        <end position="681"/>
    </location>
</feature>
<dbReference type="InterPro" id="IPR027417">
    <property type="entry name" value="P-loop_NTPase"/>
</dbReference>
<evidence type="ECO:0000256" key="10">
    <source>
        <dbReference type="ARBA" id="ARBA00022989"/>
    </source>
</evidence>
<evidence type="ECO:0000256" key="1">
    <source>
        <dbReference type="ARBA" id="ARBA00004429"/>
    </source>
</evidence>
<keyword evidence="11" id="KW-0472">Membrane</keyword>
<dbReference type="Gene3D" id="3.40.50.300">
    <property type="entry name" value="P-loop containing nucleotide triphosphate hydrolases"/>
    <property type="match status" value="1"/>
</dbReference>
<reference evidence="18 19" key="1">
    <citation type="submission" date="2019-12" db="EMBL/GenBank/DDBJ databases">
        <title>Hybrid Genome Assemblies of two High G+C Isolates from Undergraduate Microbiology Courses.</title>
        <authorList>
            <person name="Ne Ville C.J."/>
            <person name="Enright D."/>
            <person name="Hernandez I."/>
            <person name="Dodsworth J."/>
            <person name="Orwin P.M."/>
        </authorList>
    </citation>
    <scope>NUCLEOTIDE SEQUENCE [LARGE SCALE GENOMIC DNA]</scope>
    <source>
        <strain evidence="18 19">CSUSB</strain>
    </source>
</reference>
<dbReference type="PANTHER" id="PTHR32309:SF32">
    <property type="entry name" value="TYROSINE-PROTEIN KINASE ETK-RELATED"/>
    <property type="match status" value="1"/>
</dbReference>
<dbReference type="Pfam" id="PF13614">
    <property type="entry name" value="AAA_31"/>
    <property type="match status" value="1"/>
</dbReference>
<feature type="region of interest" description="Disordered" evidence="14">
    <location>
        <begin position="1"/>
        <end position="24"/>
    </location>
</feature>
<dbReference type="NCBIfam" id="TIGR01005">
    <property type="entry name" value="eps_transp_fam"/>
    <property type="match status" value="1"/>
</dbReference>
<feature type="region of interest" description="Disordered" evidence="14">
    <location>
        <begin position="748"/>
        <end position="771"/>
    </location>
</feature>
<dbReference type="PANTHER" id="PTHR32309">
    <property type="entry name" value="TYROSINE-PROTEIN KINASE"/>
    <property type="match status" value="1"/>
</dbReference>
<dbReference type="InterPro" id="IPR005700">
    <property type="entry name" value="EPS_ExoP-like"/>
</dbReference>
<dbReference type="GO" id="GO:0005886">
    <property type="term" value="C:plasma membrane"/>
    <property type="evidence" value="ECO:0007669"/>
    <property type="project" value="UniProtKB-SubCell"/>
</dbReference>
<evidence type="ECO:0000256" key="3">
    <source>
        <dbReference type="ARBA" id="ARBA00022475"/>
    </source>
</evidence>
<dbReference type="CDD" id="cd05387">
    <property type="entry name" value="BY-kinase"/>
    <property type="match status" value="1"/>
</dbReference>
<dbReference type="AlphaFoldDB" id="A0A6I6HJM8"/>
<dbReference type="InterPro" id="IPR005702">
    <property type="entry name" value="Wzc-like_C"/>
</dbReference>